<dbReference type="SUPFAM" id="SSF51120">
    <property type="entry name" value="beta-Roll"/>
    <property type="match status" value="4"/>
</dbReference>
<dbReference type="InterPro" id="IPR001343">
    <property type="entry name" value="Hemolysn_Ca-bd"/>
</dbReference>
<dbReference type="InterPro" id="IPR050557">
    <property type="entry name" value="RTX_toxin/Mannuronan_C5-epim"/>
</dbReference>
<feature type="region of interest" description="Disordered" evidence="3">
    <location>
        <begin position="186"/>
        <end position="218"/>
    </location>
</feature>
<evidence type="ECO:0000313" key="4">
    <source>
        <dbReference type="EMBL" id="MFC3126690.1"/>
    </source>
</evidence>
<evidence type="ECO:0000256" key="2">
    <source>
        <dbReference type="ARBA" id="ARBA00022525"/>
    </source>
</evidence>
<comment type="caution">
    <text evidence="4">The sequence shown here is derived from an EMBL/GenBank/DDBJ whole genome shotgun (WGS) entry which is preliminary data.</text>
</comment>
<keyword evidence="2" id="KW-0964">Secreted</keyword>
<dbReference type="Gene3D" id="2.150.10.10">
    <property type="entry name" value="Serralysin-like metalloprotease, C-terminal"/>
    <property type="match status" value="6"/>
</dbReference>
<evidence type="ECO:0000313" key="5">
    <source>
        <dbReference type="Proteomes" id="UP001595593"/>
    </source>
</evidence>
<dbReference type="EMBL" id="JBHRTN010000018">
    <property type="protein sequence ID" value="MFC3126690.1"/>
    <property type="molecule type" value="Genomic_DNA"/>
</dbReference>
<dbReference type="PROSITE" id="PS00330">
    <property type="entry name" value="HEMOLYSIN_CALCIUM"/>
    <property type="match status" value="9"/>
</dbReference>
<evidence type="ECO:0000256" key="3">
    <source>
        <dbReference type="SAM" id="MobiDB-lite"/>
    </source>
</evidence>
<feature type="region of interest" description="Disordered" evidence="3">
    <location>
        <begin position="115"/>
        <end position="142"/>
    </location>
</feature>
<organism evidence="4 5">
    <name type="scientific">Teichococcus globiformis</name>
    <dbReference type="NCBI Taxonomy" id="2307229"/>
    <lineage>
        <taxon>Bacteria</taxon>
        <taxon>Pseudomonadati</taxon>
        <taxon>Pseudomonadota</taxon>
        <taxon>Alphaproteobacteria</taxon>
        <taxon>Acetobacterales</taxon>
        <taxon>Roseomonadaceae</taxon>
        <taxon>Roseomonas</taxon>
    </lineage>
</organism>
<comment type="subcellular location">
    <subcellularLocation>
        <location evidence="1">Secreted</location>
    </subcellularLocation>
</comment>
<keyword evidence="5" id="KW-1185">Reference proteome</keyword>
<sequence>MAIFRGTQNRDTMNGSSNAIDTADYINSTAAVTIILNTLSNRPTNGSGGFATGDVLNSIENLSGSAFNDTLSGNGLSNELFGGGGNDLLRGGDGEDWLFGDALIDANRDGARDFPAGSPPPDAETAVAGGNDTLDGGNGNDRIYGGGGNDTLLGGFGNDLLSGGMGDDLLTGGDGIDTLLGGGGTDQLLGGNGNDTLDGGEGDDTLDGGLDNDTLSGGNGNDSLFGSLGDDILNGDAGNDRLEGSAGDDTLNGGIGNDELIGALGDDTLDGGDGNDLLDGGDGKDTLRGGAGDDVMIGGPGIVADTFDGGVGFDTVDYSAASGAVGVDLGVNTASGAATGDTFAAVERVIGSAGDDILAGDNLVNTLVGGAGNDRLIGRGGADLLIGGAGVDTADYRSSTGGISITATGTQMQGAGGHAQGDVLQEVENVIGSTLNDILRGTTGDNVLVSGGGTDTLAGGGGSDLLVATGGSVSLFGEGLNDGGTAGLDTYRILGGNNQINGYTLGEELQFAALDAATPTTANGGTVYVIRFAGPGHSTVLPFASTTSATQAQFQAFYNDVLEHVSVDPSYAATTDWFA</sequence>
<dbReference type="RefSeq" id="WP_379598192.1">
    <property type="nucleotide sequence ID" value="NZ_JBHRTN010000018.1"/>
</dbReference>
<dbReference type="PANTHER" id="PTHR38340:SF1">
    <property type="entry name" value="S-LAYER PROTEIN"/>
    <property type="match status" value="1"/>
</dbReference>
<feature type="compositionally biased region" description="Low complexity" evidence="3">
    <location>
        <begin position="207"/>
        <end position="216"/>
    </location>
</feature>
<accession>A0ABV7G2I5</accession>
<dbReference type="PANTHER" id="PTHR38340">
    <property type="entry name" value="S-LAYER PROTEIN"/>
    <property type="match status" value="1"/>
</dbReference>
<dbReference type="PRINTS" id="PR00313">
    <property type="entry name" value="CABNDNGRPT"/>
</dbReference>
<evidence type="ECO:0000256" key="1">
    <source>
        <dbReference type="ARBA" id="ARBA00004613"/>
    </source>
</evidence>
<reference evidence="5" key="1">
    <citation type="journal article" date="2019" name="Int. J. Syst. Evol. Microbiol.">
        <title>The Global Catalogue of Microorganisms (GCM) 10K type strain sequencing project: providing services to taxonomists for standard genome sequencing and annotation.</title>
        <authorList>
            <consortium name="The Broad Institute Genomics Platform"/>
            <consortium name="The Broad Institute Genome Sequencing Center for Infectious Disease"/>
            <person name="Wu L."/>
            <person name="Ma J."/>
        </authorList>
    </citation>
    <scope>NUCLEOTIDE SEQUENCE [LARGE SCALE GENOMIC DNA]</scope>
    <source>
        <strain evidence="5">KCTC 52094</strain>
    </source>
</reference>
<dbReference type="Pfam" id="PF00353">
    <property type="entry name" value="HemolysinCabind"/>
    <property type="match status" value="7"/>
</dbReference>
<name>A0ABV7G2I5_9PROT</name>
<dbReference type="InterPro" id="IPR011049">
    <property type="entry name" value="Serralysin-like_metalloprot_C"/>
</dbReference>
<dbReference type="Proteomes" id="UP001595593">
    <property type="component" value="Unassembled WGS sequence"/>
</dbReference>
<protein>
    <submittedName>
        <fullName evidence="4">Calcium-binding protein</fullName>
    </submittedName>
</protein>
<proteinExistence type="predicted"/>
<gene>
    <name evidence="4" type="ORF">ACFOD4_16625</name>
</gene>
<dbReference type="InterPro" id="IPR018511">
    <property type="entry name" value="Hemolysin-typ_Ca-bd_CS"/>
</dbReference>